<organism evidence="5 6">
    <name type="scientific">Exserohilum turcicum (strain 28A)</name>
    <name type="common">Northern leaf blight fungus</name>
    <name type="synonym">Setosphaeria turcica</name>
    <dbReference type="NCBI Taxonomy" id="671987"/>
    <lineage>
        <taxon>Eukaryota</taxon>
        <taxon>Fungi</taxon>
        <taxon>Dikarya</taxon>
        <taxon>Ascomycota</taxon>
        <taxon>Pezizomycotina</taxon>
        <taxon>Dothideomycetes</taxon>
        <taxon>Pleosporomycetidae</taxon>
        <taxon>Pleosporales</taxon>
        <taxon>Pleosporineae</taxon>
        <taxon>Pleosporaceae</taxon>
        <taxon>Exserohilum</taxon>
    </lineage>
</organism>
<dbReference type="Pfam" id="PF02798">
    <property type="entry name" value="GST_N"/>
    <property type="match status" value="1"/>
</dbReference>
<dbReference type="eggNOG" id="ENOG502SDBJ">
    <property type="taxonomic scope" value="Eukaryota"/>
</dbReference>
<evidence type="ECO:0000313" key="5">
    <source>
        <dbReference type="EMBL" id="EOA84528.1"/>
    </source>
</evidence>
<feature type="domain" description="GST N-terminal" evidence="3">
    <location>
        <begin position="2"/>
        <end position="81"/>
    </location>
</feature>
<dbReference type="Pfam" id="PF00043">
    <property type="entry name" value="GST_C"/>
    <property type="match status" value="1"/>
</dbReference>
<dbReference type="Proteomes" id="UP000016935">
    <property type="component" value="Unassembled WGS sequence"/>
</dbReference>
<dbReference type="PROSITE" id="PS50405">
    <property type="entry name" value="GST_CTER"/>
    <property type="match status" value="1"/>
</dbReference>
<evidence type="ECO:0000259" key="4">
    <source>
        <dbReference type="PROSITE" id="PS50405"/>
    </source>
</evidence>
<dbReference type="Gene3D" id="1.20.1050.10">
    <property type="match status" value="1"/>
</dbReference>
<evidence type="ECO:0000259" key="3">
    <source>
        <dbReference type="PROSITE" id="PS50404"/>
    </source>
</evidence>
<dbReference type="PANTHER" id="PTHR44051:SF8">
    <property type="entry name" value="GLUTATHIONE S-TRANSFERASE GSTA"/>
    <property type="match status" value="1"/>
</dbReference>
<evidence type="ECO:0000313" key="6">
    <source>
        <dbReference type="Proteomes" id="UP000016935"/>
    </source>
</evidence>
<dbReference type="RefSeq" id="XP_008027153.1">
    <property type="nucleotide sequence ID" value="XM_008028962.1"/>
</dbReference>
<dbReference type="InterPro" id="IPR040079">
    <property type="entry name" value="Glutathione_S-Trfase"/>
</dbReference>
<evidence type="ECO:0000256" key="1">
    <source>
        <dbReference type="ARBA" id="ARBA00007409"/>
    </source>
</evidence>
<dbReference type="CDD" id="cd03057">
    <property type="entry name" value="GST_N_Beta"/>
    <property type="match status" value="1"/>
</dbReference>
<keyword evidence="6" id="KW-1185">Reference proteome</keyword>
<dbReference type="PROSITE" id="PS50404">
    <property type="entry name" value="GST_NTER"/>
    <property type="match status" value="1"/>
</dbReference>
<comment type="similarity">
    <text evidence="1 2">Belongs to the GST superfamily.</text>
</comment>
<dbReference type="InterPro" id="IPR036282">
    <property type="entry name" value="Glutathione-S-Trfase_C_sf"/>
</dbReference>
<dbReference type="SUPFAM" id="SSF47616">
    <property type="entry name" value="GST C-terminal domain-like"/>
    <property type="match status" value="1"/>
</dbReference>
<dbReference type="EMBL" id="KB908703">
    <property type="protein sequence ID" value="EOA84528.1"/>
    <property type="molecule type" value="Genomic_DNA"/>
</dbReference>
<name>R0JU05_EXST2</name>
<dbReference type="OrthoDB" id="2309723at2759"/>
<dbReference type="SUPFAM" id="SSF52833">
    <property type="entry name" value="Thioredoxin-like"/>
    <property type="match status" value="1"/>
</dbReference>
<feature type="domain" description="GST C-terminal" evidence="4">
    <location>
        <begin position="86"/>
        <end position="211"/>
    </location>
</feature>
<dbReference type="InterPro" id="IPR036249">
    <property type="entry name" value="Thioredoxin-like_sf"/>
</dbReference>
<evidence type="ECO:0008006" key="7">
    <source>
        <dbReference type="Google" id="ProtNLM"/>
    </source>
</evidence>
<dbReference type="STRING" id="671987.R0JU05"/>
<dbReference type="InterPro" id="IPR004046">
    <property type="entry name" value="GST_C"/>
</dbReference>
<dbReference type="InterPro" id="IPR004045">
    <property type="entry name" value="Glutathione_S-Trfase_N"/>
</dbReference>
<dbReference type="AlphaFoldDB" id="R0JU05"/>
<dbReference type="SFLD" id="SFLDG00358">
    <property type="entry name" value="Main_(cytGST)"/>
    <property type="match status" value="1"/>
</dbReference>
<dbReference type="InterPro" id="IPR010987">
    <property type="entry name" value="Glutathione-S-Trfase_C-like"/>
</dbReference>
<dbReference type="Gene3D" id="3.40.30.10">
    <property type="entry name" value="Glutaredoxin"/>
    <property type="match status" value="1"/>
</dbReference>
<evidence type="ECO:0000256" key="2">
    <source>
        <dbReference type="RuleBase" id="RU003494"/>
    </source>
</evidence>
<proteinExistence type="inferred from homology"/>
<accession>R0JU05</accession>
<reference evidence="5 6" key="1">
    <citation type="journal article" date="2012" name="PLoS Pathog.">
        <title>Diverse lifestyles and strategies of plant pathogenesis encoded in the genomes of eighteen Dothideomycetes fungi.</title>
        <authorList>
            <person name="Ohm R.A."/>
            <person name="Feau N."/>
            <person name="Henrissat B."/>
            <person name="Schoch C.L."/>
            <person name="Horwitz B.A."/>
            <person name="Barry K.W."/>
            <person name="Condon B.J."/>
            <person name="Copeland A.C."/>
            <person name="Dhillon B."/>
            <person name="Glaser F."/>
            <person name="Hesse C.N."/>
            <person name="Kosti I."/>
            <person name="LaButti K."/>
            <person name="Lindquist E.A."/>
            <person name="Lucas S."/>
            <person name="Salamov A.A."/>
            <person name="Bradshaw R.E."/>
            <person name="Ciuffetti L."/>
            <person name="Hamelin R.C."/>
            <person name="Kema G.H.J."/>
            <person name="Lawrence C."/>
            <person name="Scott J.A."/>
            <person name="Spatafora J.W."/>
            <person name="Turgeon B.G."/>
            <person name="de Wit P.J.G.M."/>
            <person name="Zhong S."/>
            <person name="Goodwin S.B."/>
            <person name="Grigoriev I.V."/>
        </authorList>
    </citation>
    <scope>NUCLEOTIDE SEQUENCE [LARGE SCALE GENOMIC DNA]</scope>
    <source>
        <strain evidence="6">28A</strain>
    </source>
</reference>
<protein>
    <recommendedName>
        <fullName evidence="7">Glutathione S-transferase</fullName>
    </recommendedName>
</protein>
<dbReference type="PANTHER" id="PTHR44051">
    <property type="entry name" value="GLUTATHIONE S-TRANSFERASE-RELATED"/>
    <property type="match status" value="1"/>
</dbReference>
<dbReference type="GeneID" id="19396358"/>
<dbReference type="HOGENOM" id="CLU_011226_6_1_1"/>
<reference evidence="5 6" key="2">
    <citation type="journal article" date="2013" name="PLoS Genet.">
        <title>Comparative genome structure, secondary metabolite, and effector coding capacity across Cochliobolus pathogens.</title>
        <authorList>
            <person name="Condon B.J."/>
            <person name="Leng Y."/>
            <person name="Wu D."/>
            <person name="Bushley K.E."/>
            <person name="Ohm R.A."/>
            <person name="Otillar R."/>
            <person name="Martin J."/>
            <person name="Schackwitz W."/>
            <person name="Grimwood J."/>
            <person name="MohdZainudin N."/>
            <person name="Xue C."/>
            <person name="Wang R."/>
            <person name="Manning V.A."/>
            <person name="Dhillon B."/>
            <person name="Tu Z.J."/>
            <person name="Steffenson B.J."/>
            <person name="Salamov A."/>
            <person name="Sun H."/>
            <person name="Lowry S."/>
            <person name="LaButti K."/>
            <person name="Han J."/>
            <person name="Copeland A."/>
            <person name="Lindquist E."/>
            <person name="Barry K."/>
            <person name="Schmutz J."/>
            <person name="Baker S.E."/>
            <person name="Ciuffetti L.M."/>
            <person name="Grigoriev I.V."/>
            <person name="Zhong S."/>
            <person name="Turgeon B.G."/>
        </authorList>
    </citation>
    <scope>NUCLEOTIDE SEQUENCE [LARGE SCALE GENOMIC DNA]</scope>
    <source>
        <strain evidence="6">28A</strain>
    </source>
</reference>
<sequence>MASKLHLYHTPGSCSLATHIALNAASLNFEATNLNAARGFPESQLHLNPKGRVPILEVDGELITETPAILTTISALCPEKNLLGKGVIEQARAQEWMVWLCGTLHGQAFGCVFRPARFVKDETMYDGVRSKGRDHVKECFEYIEKRLEGRNWAVGNDFTAVDAYLLVFYLWGNLLKMEMRHNYPSYADLMDNVIKQEDVKKTIGIECISPLNE</sequence>
<dbReference type="SFLD" id="SFLDS00019">
    <property type="entry name" value="Glutathione_Transferase_(cytos"/>
    <property type="match status" value="1"/>
</dbReference>
<gene>
    <name evidence="5" type="ORF">SETTUDRAFT_136425</name>
</gene>
<dbReference type="CDD" id="cd03188">
    <property type="entry name" value="GST_C_Beta"/>
    <property type="match status" value="1"/>
</dbReference>